<proteinExistence type="predicted"/>
<dbReference type="EMBL" id="ML737900">
    <property type="protein sequence ID" value="KAE8358381.1"/>
    <property type="molecule type" value="Genomic_DNA"/>
</dbReference>
<name>A0A5N6ZL85_9EURO</name>
<dbReference type="AlphaFoldDB" id="A0A5N6ZL85"/>
<dbReference type="RefSeq" id="XP_031921462.1">
    <property type="nucleotide sequence ID" value="XM_032069083.1"/>
</dbReference>
<accession>A0A5N6ZL85</accession>
<reference evidence="1 2" key="1">
    <citation type="submission" date="2019-04" db="EMBL/GenBank/DDBJ databases">
        <title>Friends and foes A comparative genomics studyof 23 Aspergillus species from section Flavi.</title>
        <authorList>
            <consortium name="DOE Joint Genome Institute"/>
            <person name="Kjaerbolling I."/>
            <person name="Vesth T."/>
            <person name="Frisvad J.C."/>
            <person name="Nybo J.L."/>
            <person name="Theobald S."/>
            <person name="Kildgaard S."/>
            <person name="Isbrandt T."/>
            <person name="Kuo A."/>
            <person name="Sato A."/>
            <person name="Lyhne E.K."/>
            <person name="Kogle M.E."/>
            <person name="Wiebenga A."/>
            <person name="Kun R.S."/>
            <person name="Lubbers R.J."/>
            <person name="Makela M.R."/>
            <person name="Barry K."/>
            <person name="Chovatia M."/>
            <person name="Clum A."/>
            <person name="Daum C."/>
            <person name="Haridas S."/>
            <person name="He G."/>
            <person name="LaButti K."/>
            <person name="Lipzen A."/>
            <person name="Mondo S."/>
            <person name="Riley R."/>
            <person name="Salamov A."/>
            <person name="Simmons B.A."/>
            <person name="Magnuson J.K."/>
            <person name="Henrissat B."/>
            <person name="Mortensen U.H."/>
            <person name="Larsen T.O."/>
            <person name="Devries R.P."/>
            <person name="Grigoriev I.V."/>
            <person name="Machida M."/>
            <person name="Baker S.E."/>
            <person name="Andersen M.R."/>
        </authorList>
    </citation>
    <scope>NUCLEOTIDE SEQUENCE [LARGE SCALE GENOMIC DNA]</scope>
    <source>
        <strain evidence="1 2">CBS 763.97</strain>
    </source>
</reference>
<organism evidence="1 2">
    <name type="scientific">Aspergillus caelatus</name>
    <dbReference type="NCBI Taxonomy" id="61420"/>
    <lineage>
        <taxon>Eukaryota</taxon>
        <taxon>Fungi</taxon>
        <taxon>Dikarya</taxon>
        <taxon>Ascomycota</taxon>
        <taxon>Pezizomycotina</taxon>
        <taxon>Eurotiomycetes</taxon>
        <taxon>Eurotiomycetidae</taxon>
        <taxon>Eurotiales</taxon>
        <taxon>Aspergillaceae</taxon>
        <taxon>Aspergillus</taxon>
        <taxon>Aspergillus subgen. Circumdati</taxon>
    </lineage>
</organism>
<dbReference type="Proteomes" id="UP000326268">
    <property type="component" value="Unassembled WGS sequence"/>
</dbReference>
<keyword evidence="2" id="KW-1185">Reference proteome</keyword>
<evidence type="ECO:0000313" key="2">
    <source>
        <dbReference type="Proteomes" id="UP000326268"/>
    </source>
</evidence>
<gene>
    <name evidence="1" type="ORF">BDV27DRAFT_137836</name>
</gene>
<dbReference type="GeneID" id="43653529"/>
<evidence type="ECO:0000313" key="1">
    <source>
        <dbReference type="EMBL" id="KAE8358381.1"/>
    </source>
</evidence>
<protein>
    <submittedName>
        <fullName evidence="1">Uncharacterized protein</fullName>
    </submittedName>
</protein>
<sequence>MTCSPHLSDLPQTFFFYFYFISRRYVVRVGKPNEGRQIGCVFHPACKVHELSPPLSCLVALRVASHYCPRGK</sequence>